<sequence>MARTTTRSAFKSGAQPIQDPVQLSSPPATPGSRNNDFNIDDMPEPTPKKRTPRKVAPATPKSSRKRTRAAVIKNEAINELPHNLGKIPENLLKDADVDEGSPAKKPRRSRVTTEKVSLKKADVDDLVDKALTTPKSPRKSKKKAPSLTPGESPYPNWPHPTPEECHEVNRLLSTIHGEVKPPETIPLPSLTVAGCGEVPSVLDALIRTVLSAATSGTNSSRAFAGLVKKFGILEEGIGQGSVDWNKVRLAETSDIFDAIKSGGLAKDKSKNIKTILEMVWQENQTRRDQLVASSSAPGSEKEGPQEKDVEIAKADEGVISLDHLHLLDTDEAFQALMKYPGVGVKTSACVLLFCLRRPCFAVDTHVFRLCQWLGWVPPPGDPAGLPPGTKRKFTGPSRDSTYSHCQVRVPDELKYPLHQLFIMHGKTCPRCRAITGENSEGWDEGCVIDHLVKRTGVRKGLGASPMKGGKARNTSKASKIKSKAKSKEVEESDAESSELSDVPDEEEEDTS</sequence>
<feature type="region of interest" description="Disordered" evidence="1">
    <location>
        <begin position="1"/>
        <end position="163"/>
    </location>
</feature>
<dbReference type="GO" id="GO:0000702">
    <property type="term" value="F:oxidized base lesion DNA N-glycosylase activity"/>
    <property type="evidence" value="ECO:0007669"/>
    <property type="project" value="UniProtKB-ARBA"/>
</dbReference>
<dbReference type="Gene3D" id="1.10.1670.10">
    <property type="entry name" value="Helix-hairpin-Helix base-excision DNA repair enzymes (C-terminal)"/>
    <property type="match status" value="1"/>
</dbReference>
<feature type="compositionally biased region" description="Acidic residues" evidence="1">
    <location>
        <begin position="490"/>
        <end position="511"/>
    </location>
</feature>
<evidence type="ECO:0000256" key="1">
    <source>
        <dbReference type="SAM" id="MobiDB-lite"/>
    </source>
</evidence>
<dbReference type="AlphaFoldDB" id="A0A6A5T9J8"/>
<organism evidence="3 4">
    <name type="scientific">Byssothecium circinans</name>
    <dbReference type="NCBI Taxonomy" id="147558"/>
    <lineage>
        <taxon>Eukaryota</taxon>
        <taxon>Fungi</taxon>
        <taxon>Dikarya</taxon>
        <taxon>Ascomycota</taxon>
        <taxon>Pezizomycotina</taxon>
        <taxon>Dothideomycetes</taxon>
        <taxon>Pleosporomycetidae</taxon>
        <taxon>Pleosporales</taxon>
        <taxon>Massarineae</taxon>
        <taxon>Massarinaceae</taxon>
        <taxon>Byssothecium</taxon>
    </lineage>
</organism>
<dbReference type="Pfam" id="PF00730">
    <property type="entry name" value="HhH-GPD"/>
    <property type="match status" value="1"/>
</dbReference>
<name>A0A6A5T9J8_9PLEO</name>
<dbReference type="PANTHER" id="PTHR47203">
    <property type="match status" value="1"/>
</dbReference>
<feature type="domain" description="HhH-GPD" evidence="2">
    <location>
        <begin position="210"/>
        <end position="427"/>
    </location>
</feature>
<dbReference type="PANTHER" id="PTHR47203:SF1">
    <property type="entry name" value="HYPOTHETICAL BASE EXCISION DNA REPAIR PROTEIN (EUROFUNG)"/>
    <property type="match status" value="1"/>
</dbReference>
<dbReference type="InterPro" id="IPR023170">
    <property type="entry name" value="HhH_base_excis_C"/>
</dbReference>
<dbReference type="Gene3D" id="1.10.340.30">
    <property type="entry name" value="Hypothetical protein, domain 2"/>
    <property type="match status" value="1"/>
</dbReference>
<evidence type="ECO:0000313" key="4">
    <source>
        <dbReference type="Proteomes" id="UP000800035"/>
    </source>
</evidence>
<dbReference type="EMBL" id="ML977040">
    <property type="protein sequence ID" value="KAF1949241.1"/>
    <property type="molecule type" value="Genomic_DNA"/>
</dbReference>
<feature type="compositionally biased region" description="Basic and acidic residues" evidence="1">
    <location>
        <begin position="111"/>
        <end position="128"/>
    </location>
</feature>
<proteinExistence type="predicted"/>
<dbReference type="GO" id="GO:0006285">
    <property type="term" value="P:base-excision repair, AP site formation"/>
    <property type="evidence" value="ECO:0007669"/>
    <property type="project" value="UniProtKB-ARBA"/>
</dbReference>
<dbReference type="InterPro" id="IPR003265">
    <property type="entry name" value="HhH-GPD_domain"/>
</dbReference>
<dbReference type="SUPFAM" id="SSF48150">
    <property type="entry name" value="DNA-glycosylase"/>
    <property type="match status" value="1"/>
</dbReference>
<keyword evidence="4" id="KW-1185">Reference proteome</keyword>
<feature type="region of interest" description="Disordered" evidence="1">
    <location>
        <begin position="459"/>
        <end position="511"/>
    </location>
</feature>
<feature type="compositionally biased region" description="Polar residues" evidence="1">
    <location>
        <begin position="21"/>
        <end position="37"/>
    </location>
</feature>
<dbReference type="CDD" id="cd00056">
    <property type="entry name" value="ENDO3c"/>
    <property type="match status" value="1"/>
</dbReference>
<gene>
    <name evidence="3" type="ORF">CC80DRAFT_497701</name>
</gene>
<dbReference type="Proteomes" id="UP000800035">
    <property type="component" value="Unassembled WGS sequence"/>
</dbReference>
<feature type="region of interest" description="Disordered" evidence="1">
    <location>
        <begin position="287"/>
        <end position="307"/>
    </location>
</feature>
<evidence type="ECO:0000259" key="2">
    <source>
        <dbReference type="SMART" id="SM00478"/>
    </source>
</evidence>
<accession>A0A6A5T9J8</accession>
<dbReference type="SMART" id="SM00478">
    <property type="entry name" value="ENDO3c"/>
    <property type="match status" value="1"/>
</dbReference>
<dbReference type="OrthoDB" id="5607at2759"/>
<evidence type="ECO:0000313" key="3">
    <source>
        <dbReference type="EMBL" id="KAF1949241.1"/>
    </source>
</evidence>
<protein>
    <submittedName>
        <fullName evidence="3">DNA glycosylase</fullName>
    </submittedName>
</protein>
<dbReference type="InterPro" id="IPR011257">
    <property type="entry name" value="DNA_glycosylase"/>
</dbReference>
<reference evidence="3" key="1">
    <citation type="journal article" date="2020" name="Stud. Mycol.">
        <title>101 Dothideomycetes genomes: a test case for predicting lifestyles and emergence of pathogens.</title>
        <authorList>
            <person name="Haridas S."/>
            <person name="Albert R."/>
            <person name="Binder M."/>
            <person name="Bloem J."/>
            <person name="Labutti K."/>
            <person name="Salamov A."/>
            <person name="Andreopoulos B."/>
            <person name="Baker S."/>
            <person name="Barry K."/>
            <person name="Bills G."/>
            <person name="Bluhm B."/>
            <person name="Cannon C."/>
            <person name="Castanera R."/>
            <person name="Culley D."/>
            <person name="Daum C."/>
            <person name="Ezra D."/>
            <person name="Gonzalez J."/>
            <person name="Henrissat B."/>
            <person name="Kuo A."/>
            <person name="Liang C."/>
            <person name="Lipzen A."/>
            <person name="Lutzoni F."/>
            <person name="Magnuson J."/>
            <person name="Mondo S."/>
            <person name="Nolan M."/>
            <person name="Ohm R."/>
            <person name="Pangilinan J."/>
            <person name="Park H.-J."/>
            <person name="Ramirez L."/>
            <person name="Alfaro M."/>
            <person name="Sun H."/>
            <person name="Tritt A."/>
            <person name="Yoshinaga Y."/>
            <person name="Zwiers L.-H."/>
            <person name="Turgeon B."/>
            <person name="Goodwin S."/>
            <person name="Spatafora J."/>
            <person name="Crous P."/>
            <person name="Grigoriev I."/>
        </authorList>
    </citation>
    <scope>NUCLEOTIDE SEQUENCE</scope>
    <source>
        <strain evidence="3">CBS 675.92</strain>
    </source>
</reference>